<evidence type="ECO:0000313" key="8">
    <source>
        <dbReference type="EMBL" id="CAH0724589.1"/>
    </source>
</evidence>
<keyword evidence="3 6" id="KW-0812">Transmembrane</keyword>
<evidence type="ECO:0000256" key="3">
    <source>
        <dbReference type="ARBA" id="ARBA00022692"/>
    </source>
</evidence>
<evidence type="ECO:0000256" key="5">
    <source>
        <dbReference type="ARBA" id="ARBA00023136"/>
    </source>
</evidence>
<feature type="non-terminal residue" evidence="8">
    <location>
        <position position="248"/>
    </location>
</feature>
<reference evidence="8" key="1">
    <citation type="submission" date="2021-12" db="EMBL/GenBank/DDBJ databases">
        <authorList>
            <person name="Martin H S."/>
        </authorList>
    </citation>
    <scope>NUCLEOTIDE SEQUENCE</scope>
</reference>
<keyword evidence="9" id="KW-1185">Reference proteome</keyword>
<evidence type="ECO:0000256" key="4">
    <source>
        <dbReference type="ARBA" id="ARBA00022989"/>
    </source>
</evidence>
<dbReference type="InterPro" id="IPR013525">
    <property type="entry name" value="ABC2_TM"/>
</dbReference>
<dbReference type="PANTHER" id="PTHR48041:SF116">
    <property type="entry name" value="PROTEIN BROWN"/>
    <property type="match status" value="1"/>
</dbReference>
<organism evidence="8 9">
    <name type="scientific">Brenthis ino</name>
    <name type="common">lesser marbled fritillary</name>
    <dbReference type="NCBI Taxonomy" id="405034"/>
    <lineage>
        <taxon>Eukaryota</taxon>
        <taxon>Metazoa</taxon>
        <taxon>Ecdysozoa</taxon>
        <taxon>Arthropoda</taxon>
        <taxon>Hexapoda</taxon>
        <taxon>Insecta</taxon>
        <taxon>Pterygota</taxon>
        <taxon>Neoptera</taxon>
        <taxon>Endopterygota</taxon>
        <taxon>Lepidoptera</taxon>
        <taxon>Glossata</taxon>
        <taxon>Ditrysia</taxon>
        <taxon>Papilionoidea</taxon>
        <taxon>Nymphalidae</taxon>
        <taxon>Heliconiinae</taxon>
        <taxon>Argynnini</taxon>
        <taxon>Brenthis</taxon>
    </lineage>
</organism>
<evidence type="ECO:0000259" key="7">
    <source>
        <dbReference type="Pfam" id="PF01061"/>
    </source>
</evidence>
<sequence length="248" mass="27655">MSSLIISTCYIGISGRTQQGVQDFRGFLWLMCSEVSFSVSYGALYAFEADLVLFKREIGIYRTSSFYVSRFLNFMPRCIIWPVAYVAVASLAVELPNQFITALKFVLALIVTAFASTAFGLGMGALFISSGIMGDIMPCVDLPLFLMSGAFLRISSLPLWLYPLKYFSHFYYGLDALSNIYWRQIEWIDCPVNTTSICLNNGAAVLLENGYSNNFVIEDSLGILLVTIVWGALGFYGLKREANKGYAY</sequence>
<proteinExistence type="predicted"/>
<dbReference type="OrthoDB" id="245989at2759"/>
<feature type="transmembrane region" description="Helical" evidence="6">
    <location>
        <begin position="105"/>
        <end position="128"/>
    </location>
</feature>
<evidence type="ECO:0000256" key="1">
    <source>
        <dbReference type="ARBA" id="ARBA00004141"/>
    </source>
</evidence>
<dbReference type="GO" id="GO:0140359">
    <property type="term" value="F:ABC-type transporter activity"/>
    <property type="evidence" value="ECO:0007669"/>
    <property type="project" value="InterPro"/>
</dbReference>
<dbReference type="Proteomes" id="UP000838878">
    <property type="component" value="Chromosome 4"/>
</dbReference>
<protein>
    <recommendedName>
        <fullName evidence="7">ABC-2 type transporter transmembrane domain-containing protein</fullName>
    </recommendedName>
</protein>
<dbReference type="PANTHER" id="PTHR48041">
    <property type="entry name" value="ABC TRANSPORTER G FAMILY MEMBER 28"/>
    <property type="match status" value="1"/>
</dbReference>
<feature type="domain" description="ABC-2 type transporter transmembrane" evidence="7">
    <location>
        <begin position="3"/>
        <end position="180"/>
    </location>
</feature>
<dbReference type="GO" id="GO:0005886">
    <property type="term" value="C:plasma membrane"/>
    <property type="evidence" value="ECO:0007669"/>
    <property type="project" value="TreeGrafter"/>
</dbReference>
<comment type="subcellular location">
    <subcellularLocation>
        <location evidence="1">Membrane</location>
        <topology evidence="1">Multi-pass membrane protein</topology>
    </subcellularLocation>
</comment>
<feature type="transmembrane region" description="Helical" evidence="6">
    <location>
        <begin position="74"/>
        <end position="93"/>
    </location>
</feature>
<keyword evidence="5 6" id="KW-0472">Membrane</keyword>
<keyword evidence="2" id="KW-0813">Transport</keyword>
<dbReference type="AlphaFoldDB" id="A0A8J9YBG6"/>
<evidence type="ECO:0000256" key="2">
    <source>
        <dbReference type="ARBA" id="ARBA00022448"/>
    </source>
</evidence>
<accession>A0A8J9YBG6</accession>
<dbReference type="EMBL" id="OV170224">
    <property type="protein sequence ID" value="CAH0724589.1"/>
    <property type="molecule type" value="Genomic_DNA"/>
</dbReference>
<keyword evidence="4 6" id="KW-1133">Transmembrane helix</keyword>
<dbReference type="InterPro" id="IPR050352">
    <property type="entry name" value="ABCG_transporters"/>
</dbReference>
<evidence type="ECO:0000256" key="6">
    <source>
        <dbReference type="SAM" id="Phobius"/>
    </source>
</evidence>
<feature type="transmembrane region" description="Helical" evidence="6">
    <location>
        <begin position="140"/>
        <end position="162"/>
    </location>
</feature>
<gene>
    <name evidence="8" type="ORF">BINO364_LOCUS10281</name>
</gene>
<dbReference type="Pfam" id="PF01061">
    <property type="entry name" value="ABC2_membrane"/>
    <property type="match status" value="1"/>
</dbReference>
<name>A0A8J9YBG6_9NEOP</name>
<feature type="transmembrane region" description="Helical" evidence="6">
    <location>
        <begin position="220"/>
        <end position="238"/>
    </location>
</feature>
<evidence type="ECO:0000313" key="9">
    <source>
        <dbReference type="Proteomes" id="UP000838878"/>
    </source>
</evidence>